<evidence type="ECO:0000256" key="6">
    <source>
        <dbReference type="ARBA" id="ARBA00023040"/>
    </source>
</evidence>
<dbReference type="InterPro" id="IPR000276">
    <property type="entry name" value="GPCR_Rhodpsn"/>
</dbReference>
<feature type="transmembrane region" description="Helical" evidence="10">
    <location>
        <begin position="20"/>
        <end position="38"/>
    </location>
</feature>
<gene>
    <name evidence="12" type="primary">TkR86C</name>
    <name evidence="12" type="ORF">EVAR_19118_1</name>
</gene>
<dbReference type="GO" id="GO:0005886">
    <property type="term" value="C:plasma membrane"/>
    <property type="evidence" value="ECO:0007669"/>
    <property type="project" value="UniProtKB-SubCell"/>
</dbReference>
<protein>
    <submittedName>
        <fullName evidence="12">Tachykinin-like peptides receptor 86C</fullName>
    </submittedName>
</protein>
<dbReference type="PANTHER" id="PTHR46925">
    <property type="entry name" value="G-PROTEIN COUPLED RECEPTOR TKR-1-RELATED"/>
    <property type="match status" value="1"/>
</dbReference>
<keyword evidence="5 10" id="KW-1133">Transmembrane helix</keyword>
<feature type="transmembrane region" description="Helical" evidence="10">
    <location>
        <begin position="45"/>
        <end position="65"/>
    </location>
</feature>
<sequence>MSLCFAHGDILLAMGHFQSIIWLIVALFRSCCFTYSRLSLPVVRMFVLVVVVFGLCWLPYHSYFVLVYHHQALASAPHAQHVYLAFYWLAMANSMFNPFIYYWMNHKFRVYFRLVLCWCGSSNTETPNDLKKQFELNSESEAVPGRVVLKPGMIFEEAE</sequence>
<dbReference type="InterPro" id="IPR017452">
    <property type="entry name" value="GPCR_Rhodpsn_7TM"/>
</dbReference>
<dbReference type="InterPro" id="IPR001681">
    <property type="entry name" value="Neurokn_rcpt"/>
</dbReference>
<keyword evidence="7 10" id="KW-0472">Membrane</keyword>
<organism evidence="12 13">
    <name type="scientific">Eumeta variegata</name>
    <name type="common">Bagworm moth</name>
    <name type="synonym">Eumeta japonica</name>
    <dbReference type="NCBI Taxonomy" id="151549"/>
    <lineage>
        <taxon>Eukaryota</taxon>
        <taxon>Metazoa</taxon>
        <taxon>Ecdysozoa</taxon>
        <taxon>Arthropoda</taxon>
        <taxon>Hexapoda</taxon>
        <taxon>Insecta</taxon>
        <taxon>Pterygota</taxon>
        <taxon>Neoptera</taxon>
        <taxon>Endopterygota</taxon>
        <taxon>Lepidoptera</taxon>
        <taxon>Glossata</taxon>
        <taxon>Ditrysia</taxon>
        <taxon>Tineoidea</taxon>
        <taxon>Psychidae</taxon>
        <taxon>Oiketicinae</taxon>
        <taxon>Eumeta</taxon>
    </lineage>
</organism>
<evidence type="ECO:0000256" key="8">
    <source>
        <dbReference type="ARBA" id="ARBA00023170"/>
    </source>
</evidence>
<comment type="caution">
    <text evidence="12">The sequence shown here is derived from an EMBL/GenBank/DDBJ whole genome shotgun (WGS) entry which is preliminary data.</text>
</comment>
<dbReference type="Gene3D" id="1.20.1070.10">
    <property type="entry name" value="Rhodopsin 7-helix transmembrane proteins"/>
    <property type="match status" value="1"/>
</dbReference>
<evidence type="ECO:0000256" key="2">
    <source>
        <dbReference type="ARBA" id="ARBA00010663"/>
    </source>
</evidence>
<dbReference type="SUPFAM" id="SSF81321">
    <property type="entry name" value="Family A G protein-coupled receptor-like"/>
    <property type="match status" value="1"/>
</dbReference>
<evidence type="ECO:0000256" key="5">
    <source>
        <dbReference type="ARBA" id="ARBA00022989"/>
    </source>
</evidence>
<feature type="domain" description="G-protein coupled receptors family 1 profile" evidence="11">
    <location>
        <begin position="42"/>
        <end position="101"/>
    </location>
</feature>
<keyword evidence="8 12" id="KW-0675">Receptor</keyword>
<evidence type="ECO:0000259" key="11">
    <source>
        <dbReference type="PROSITE" id="PS50262"/>
    </source>
</evidence>
<comment type="subcellular location">
    <subcellularLocation>
        <location evidence="1">Cell membrane</location>
        <topology evidence="1">Multi-pass membrane protein</topology>
    </subcellularLocation>
</comment>
<evidence type="ECO:0000256" key="3">
    <source>
        <dbReference type="ARBA" id="ARBA00022475"/>
    </source>
</evidence>
<dbReference type="AlphaFoldDB" id="A0A4C1UQE8"/>
<dbReference type="PANTHER" id="PTHR46925:SF2">
    <property type="entry name" value="G-PROTEIN COUPLED RECEPTOR TKR-1-RELATED"/>
    <property type="match status" value="1"/>
</dbReference>
<proteinExistence type="inferred from homology"/>
<dbReference type="Pfam" id="PF00001">
    <property type="entry name" value="7tm_1"/>
    <property type="match status" value="1"/>
</dbReference>
<name>A0A4C1UQE8_EUMVA</name>
<keyword evidence="3" id="KW-1003">Cell membrane</keyword>
<dbReference type="OrthoDB" id="5981855at2759"/>
<dbReference type="STRING" id="151549.A0A4C1UQE8"/>
<evidence type="ECO:0000256" key="1">
    <source>
        <dbReference type="ARBA" id="ARBA00004651"/>
    </source>
</evidence>
<feature type="transmembrane region" description="Helical" evidence="10">
    <location>
        <begin position="85"/>
        <end position="104"/>
    </location>
</feature>
<comment type="similarity">
    <text evidence="2">Belongs to the G-protein coupled receptor 1 family.</text>
</comment>
<evidence type="ECO:0000256" key="4">
    <source>
        <dbReference type="ARBA" id="ARBA00022692"/>
    </source>
</evidence>
<evidence type="ECO:0000256" key="7">
    <source>
        <dbReference type="ARBA" id="ARBA00023136"/>
    </source>
</evidence>
<dbReference type="GO" id="GO:0004995">
    <property type="term" value="F:tachykinin receptor activity"/>
    <property type="evidence" value="ECO:0007669"/>
    <property type="project" value="InterPro"/>
</dbReference>
<evidence type="ECO:0000256" key="10">
    <source>
        <dbReference type="SAM" id="Phobius"/>
    </source>
</evidence>
<keyword evidence="13" id="KW-1185">Reference proteome</keyword>
<evidence type="ECO:0000313" key="13">
    <source>
        <dbReference type="Proteomes" id="UP000299102"/>
    </source>
</evidence>
<accession>A0A4C1UQE8</accession>
<dbReference type="PROSITE" id="PS50262">
    <property type="entry name" value="G_PROTEIN_RECEP_F1_2"/>
    <property type="match status" value="1"/>
</dbReference>
<keyword evidence="4 10" id="KW-0812">Transmembrane</keyword>
<evidence type="ECO:0000256" key="9">
    <source>
        <dbReference type="ARBA" id="ARBA00023224"/>
    </source>
</evidence>
<keyword evidence="9" id="KW-0807">Transducer</keyword>
<dbReference type="PRINTS" id="PR00237">
    <property type="entry name" value="GPCRRHODOPSN"/>
</dbReference>
<evidence type="ECO:0000313" key="12">
    <source>
        <dbReference type="EMBL" id="GBP28267.1"/>
    </source>
</evidence>
<dbReference type="EMBL" id="BGZK01000204">
    <property type="protein sequence ID" value="GBP28267.1"/>
    <property type="molecule type" value="Genomic_DNA"/>
</dbReference>
<keyword evidence="6" id="KW-0297">G-protein coupled receptor</keyword>
<reference evidence="12 13" key="1">
    <citation type="journal article" date="2019" name="Commun. Biol.">
        <title>The bagworm genome reveals a unique fibroin gene that provides high tensile strength.</title>
        <authorList>
            <person name="Kono N."/>
            <person name="Nakamura H."/>
            <person name="Ohtoshi R."/>
            <person name="Tomita M."/>
            <person name="Numata K."/>
            <person name="Arakawa K."/>
        </authorList>
    </citation>
    <scope>NUCLEOTIDE SEQUENCE [LARGE SCALE GENOMIC DNA]</scope>
</reference>
<dbReference type="Proteomes" id="UP000299102">
    <property type="component" value="Unassembled WGS sequence"/>
</dbReference>